<dbReference type="EMBL" id="BEXB01000017">
    <property type="protein sequence ID" value="GAY76743.1"/>
    <property type="molecule type" value="Genomic_DNA"/>
</dbReference>
<name>A0A4Y1ZCQ8_9BACL</name>
<proteinExistence type="predicted"/>
<dbReference type="Proteomes" id="UP000319716">
    <property type="component" value="Unassembled WGS sequence"/>
</dbReference>
<protein>
    <submittedName>
        <fullName evidence="1">Uncharacterized protein</fullName>
    </submittedName>
</protein>
<gene>
    <name evidence="1" type="ORF">NBRC111894_2297</name>
</gene>
<sequence>MIHLRQLLSLLLSMSGQREAMNDLPEMPPKRCADHAQFFTFFS</sequence>
<comment type="caution">
    <text evidence="1">The sequence shown here is derived from an EMBL/GenBank/DDBJ whole genome shotgun (WGS) entry which is preliminary data.</text>
</comment>
<evidence type="ECO:0000313" key="2">
    <source>
        <dbReference type="Proteomes" id="UP000319716"/>
    </source>
</evidence>
<organism evidence="1 2">
    <name type="scientific">Sporolactobacillus inulinus</name>
    <dbReference type="NCBI Taxonomy" id="2078"/>
    <lineage>
        <taxon>Bacteria</taxon>
        <taxon>Bacillati</taxon>
        <taxon>Bacillota</taxon>
        <taxon>Bacilli</taxon>
        <taxon>Bacillales</taxon>
        <taxon>Sporolactobacillaceae</taxon>
        <taxon>Sporolactobacillus</taxon>
    </lineage>
</organism>
<accession>A0A4Y1ZCQ8</accession>
<dbReference type="AlphaFoldDB" id="A0A4Y1ZCQ8"/>
<evidence type="ECO:0000313" key="1">
    <source>
        <dbReference type="EMBL" id="GAY76743.1"/>
    </source>
</evidence>
<reference evidence="1 2" key="1">
    <citation type="submission" date="2017-11" db="EMBL/GenBank/DDBJ databases">
        <title>Draft Genome Sequence of Sporolactobacillus inulinus NBRC 111894 Isolated from Koso, a Japanese Sugar-Vegetable Fermented Beverage.</title>
        <authorList>
            <person name="Chiou T.Y."/>
            <person name="Oshima K."/>
            <person name="Suda W."/>
            <person name="Hattori M."/>
            <person name="Takahashi T."/>
        </authorList>
    </citation>
    <scope>NUCLEOTIDE SEQUENCE [LARGE SCALE GENOMIC DNA]</scope>
    <source>
        <strain evidence="1 2">NBRC111894</strain>
    </source>
</reference>